<reference evidence="2" key="1">
    <citation type="submission" date="2021-02" db="EMBL/GenBank/DDBJ databases">
        <authorList>
            <person name="Nowell W R."/>
        </authorList>
    </citation>
    <scope>NUCLEOTIDE SEQUENCE</scope>
</reference>
<feature type="transmembrane region" description="Helical" evidence="1">
    <location>
        <begin position="49"/>
        <end position="67"/>
    </location>
</feature>
<gene>
    <name evidence="2" type="ORF">EDS130_LOCUS36879</name>
</gene>
<keyword evidence="1" id="KW-1133">Transmembrane helix</keyword>
<proteinExistence type="predicted"/>
<keyword evidence="1" id="KW-0472">Membrane</keyword>
<evidence type="ECO:0000313" key="3">
    <source>
        <dbReference type="Proteomes" id="UP000663852"/>
    </source>
</evidence>
<keyword evidence="1" id="KW-0812">Transmembrane</keyword>
<name>A0A815LVV1_ADIRI</name>
<dbReference type="Proteomes" id="UP000663852">
    <property type="component" value="Unassembled WGS sequence"/>
</dbReference>
<evidence type="ECO:0000256" key="1">
    <source>
        <dbReference type="SAM" id="Phobius"/>
    </source>
</evidence>
<dbReference type="OrthoDB" id="10031245at2759"/>
<accession>A0A815LVV1</accession>
<sequence>MFEIVFILVVHEKCWHLMNYFRTLNLYKKTGDQHSEDQLEQRSRIATRVYLLLFLISLLIVIIFTTFTSHINFITVSLQDQFHRLQTQYSSTLSCPCSQIRISYSKFVTIEVNEYHQICSSDFISTDFITMLWSSRLLKYYIITTDGKILSTQFRLLSALCLLAKDMIEQQLQNLYSQELITFETLSKTSFEEQVESIIDTFIVQSLTSFRRTHQFIIDMLQGNQLQNIFLTNWDLGSPTVDNSYRIGGNPIVVNESGVLCSCDTQSTCTRSRLINVSKQRIFSGLVIGCLPTFGLRLSTLECFYQQTCLTSLSYFFNSSYLPSPLNSSIKSRFTPISSITIGTMIDELFIESWQHAKNYSNYYSICSPSMCRYSYVARNSVVYLLTTFLGLYGGLTEGLKIIVWHSLSLFWKVREWIRKHRSVVRPINDTC</sequence>
<dbReference type="EMBL" id="CAJNOJ010000351">
    <property type="protein sequence ID" value="CAF1413058.1"/>
    <property type="molecule type" value="Genomic_DNA"/>
</dbReference>
<organism evidence="2 3">
    <name type="scientific">Adineta ricciae</name>
    <name type="common">Rotifer</name>
    <dbReference type="NCBI Taxonomy" id="249248"/>
    <lineage>
        <taxon>Eukaryota</taxon>
        <taxon>Metazoa</taxon>
        <taxon>Spiralia</taxon>
        <taxon>Gnathifera</taxon>
        <taxon>Rotifera</taxon>
        <taxon>Eurotatoria</taxon>
        <taxon>Bdelloidea</taxon>
        <taxon>Adinetida</taxon>
        <taxon>Adinetidae</taxon>
        <taxon>Adineta</taxon>
    </lineage>
</organism>
<dbReference type="AlphaFoldDB" id="A0A815LVV1"/>
<comment type="caution">
    <text evidence="2">The sequence shown here is derived from an EMBL/GenBank/DDBJ whole genome shotgun (WGS) entry which is preliminary data.</text>
</comment>
<evidence type="ECO:0000313" key="2">
    <source>
        <dbReference type="EMBL" id="CAF1413058.1"/>
    </source>
</evidence>
<protein>
    <submittedName>
        <fullName evidence="2">Uncharacterized protein</fullName>
    </submittedName>
</protein>